<organism evidence="1 2">
    <name type="scientific">Shuttleworthella satelles DSM 14600</name>
    <dbReference type="NCBI Taxonomy" id="626523"/>
    <lineage>
        <taxon>Bacteria</taxon>
        <taxon>Bacillati</taxon>
        <taxon>Bacillota</taxon>
        <taxon>Clostridia</taxon>
        <taxon>Lachnospirales</taxon>
        <taxon>Lachnospiraceae</taxon>
        <taxon>Shuttleworthella</taxon>
    </lineage>
</organism>
<dbReference type="Proteomes" id="UP000003494">
    <property type="component" value="Unassembled WGS sequence"/>
</dbReference>
<sequence length="47" mass="5124">MYFPSIVLLLPFPHQDDLHTRMISGLAYFANPAAPAYLADPAAPVPL</sequence>
<dbReference type="AlphaFoldDB" id="C4GCX7"/>
<comment type="caution">
    <text evidence="1">The sequence shown here is derived from an EMBL/GenBank/DDBJ whole genome shotgun (WGS) entry which is preliminary data.</text>
</comment>
<dbReference type="EMBL" id="ACIP02000004">
    <property type="protein sequence ID" value="EEP27826.1"/>
    <property type="molecule type" value="Genomic_DNA"/>
</dbReference>
<accession>C4GCX7</accession>
<evidence type="ECO:0000313" key="2">
    <source>
        <dbReference type="Proteomes" id="UP000003494"/>
    </source>
</evidence>
<protein>
    <submittedName>
        <fullName evidence="1">Uncharacterized protein</fullName>
    </submittedName>
</protein>
<dbReference type="HOGENOM" id="CLU_3173173_0_0_9"/>
<proteinExistence type="predicted"/>
<reference evidence="1" key="1">
    <citation type="submission" date="2009-04" db="EMBL/GenBank/DDBJ databases">
        <authorList>
            <person name="Weinstock G."/>
            <person name="Sodergren E."/>
            <person name="Clifton S."/>
            <person name="Fulton L."/>
            <person name="Fulton B."/>
            <person name="Courtney L."/>
            <person name="Fronick C."/>
            <person name="Harrison M."/>
            <person name="Strong C."/>
            <person name="Farmer C."/>
            <person name="Delahaunty K."/>
            <person name="Markovic C."/>
            <person name="Hall O."/>
            <person name="Minx P."/>
            <person name="Tomlinson C."/>
            <person name="Mitreva M."/>
            <person name="Nelson J."/>
            <person name="Hou S."/>
            <person name="Wollam A."/>
            <person name="Pepin K.H."/>
            <person name="Johnson M."/>
            <person name="Bhonagiri V."/>
            <person name="Nash W.E."/>
            <person name="Warren W."/>
            <person name="Chinwalla A."/>
            <person name="Mardis E.R."/>
            <person name="Wilson R.K."/>
        </authorList>
    </citation>
    <scope>NUCLEOTIDE SEQUENCE [LARGE SCALE GENOMIC DNA]</scope>
    <source>
        <strain evidence="1">DSM 14600</strain>
    </source>
</reference>
<gene>
    <name evidence="1" type="ORF">GCWU000342_01820</name>
</gene>
<evidence type="ECO:0000313" key="1">
    <source>
        <dbReference type="EMBL" id="EEP27826.1"/>
    </source>
</evidence>
<keyword evidence="2" id="KW-1185">Reference proteome</keyword>
<name>C4GCX7_9FIRM</name>